<name>A0A210QII1_MIZYE</name>
<evidence type="ECO:0000256" key="2">
    <source>
        <dbReference type="ARBA" id="ARBA00023134"/>
    </source>
</evidence>
<keyword evidence="5" id="KW-1185">Reference proteome</keyword>
<reference evidence="4 5" key="1">
    <citation type="journal article" date="2017" name="Nat. Ecol. Evol.">
        <title>Scallop genome provides insights into evolution of bilaterian karyotype and development.</title>
        <authorList>
            <person name="Wang S."/>
            <person name="Zhang J."/>
            <person name="Jiao W."/>
            <person name="Li J."/>
            <person name="Xun X."/>
            <person name="Sun Y."/>
            <person name="Guo X."/>
            <person name="Huan P."/>
            <person name="Dong B."/>
            <person name="Zhang L."/>
            <person name="Hu X."/>
            <person name="Sun X."/>
            <person name="Wang J."/>
            <person name="Zhao C."/>
            <person name="Wang Y."/>
            <person name="Wang D."/>
            <person name="Huang X."/>
            <person name="Wang R."/>
            <person name="Lv J."/>
            <person name="Li Y."/>
            <person name="Zhang Z."/>
            <person name="Liu B."/>
            <person name="Lu W."/>
            <person name="Hui Y."/>
            <person name="Liang J."/>
            <person name="Zhou Z."/>
            <person name="Hou R."/>
            <person name="Li X."/>
            <person name="Liu Y."/>
            <person name="Li H."/>
            <person name="Ning X."/>
            <person name="Lin Y."/>
            <person name="Zhao L."/>
            <person name="Xing Q."/>
            <person name="Dou J."/>
            <person name="Li Y."/>
            <person name="Mao J."/>
            <person name="Guo H."/>
            <person name="Dou H."/>
            <person name="Li T."/>
            <person name="Mu C."/>
            <person name="Jiang W."/>
            <person name="Fu Q."/>
            <person name="Fu X."/>
            <person name="Miao Y."/>
            <person name="Liu J."/>
            <person name="Yu Q."/>
            <person name="Li R."/>
            <person name="Liao H."/>
            <person name="Li X."/>
            <person name="Kong Y."/>
            <person name="Jiang Z."/>
            <person name="Chourrout D."/>
            <person name="Li R."/>
            <person name="Bao Z."/>
        </authorList>
    </citation>
    <scope>NUCLEOTIDE SEQUENCE [LARGE SCALE GENOMIC DNA]</scope>
    <source>
        <strain evidence="4 5">PY_sf001</strain>
    </source>
</reference>
<dbReference type="EMBL" id="NEDP02003489">
    <property type="protein sequence ID" value="OWF48550.1"/>
    <property type="molecule type" value="Genomic_DNA"/>
</dbReference>
<comment type="caution">
    <text evidence="4">The sequence shown here is derived from an EMBL/GenBank/DDBJ whole genome shotgun (WGS) entry which is preliminary data.</text>
</comment>
<dbReference type="GO" id="GO:0003924">
    <property type="term" value="F:GTPase activity"/>
    <property type="evidence" value="ECO:0007669"/>
    <property type="project" value="InterPro"/>
</dbReference>
<keyword evidence="1" id="KW-0547">Nucleotide-binding</keyword>
<dbReference type="OrthoDB" id="342024at2759"/>
<proteinExistence type="predicted"/>
<organism evidence="4 5">
    <name type="scientific">Mizuhopecten yessoensis</name>
    <name type="common">Japanese scallop</name>
    <name type="synonym">Patinopecten yessoensis</name>
    <dbReference type="NCBI Taxonomy" id="6573"/>
    <lineage>
        <taxon>Eukaryota</taxon>
        <taxon>Metazoa</taxon>
        <taxon>Spiralia</taxon>
        <taxon>Lophotrochozoa</taxon>
        <taxon>Mollusca</taxon>
        <taxon>Bivalvia</taxon>
        <taxon>Autobranchia</taxon>
        <taxon>Pteriomorphia</taxon>
        <taxon>Pectinida</taxon>
        <taxon>Pectinoidea</taxon>
        <taxon>Pectinidae</taxon>
        <taxon>Mizuhopecten</taxon>
    </lineage>
</organism>
<keyword evidence="2" id="KW-0342">GTP-binding</keyword>
<dbReference type="GO" id="GO:0005525">
    <property type="term" value="F:GTP binding"/>
    <property type="evidence" value="ECO:0007669"/>
    <property type="project" value="UniProtKB-KW"/>
</dbReference>
<dbReference type="SUPFAM" id="SSF52540">
    <property type="entry name" value="P-loop containing nucleoside triphosphate hydrolases"/>
    <property type="match status" value="1"/>
</dbReference>
<gene>
    <name evidence="4" type="ORF">KP79_PYT19626</name>
</gene>
<dbReference type="GO" id="GO:0003746">
    <property type="term" value="F:translation elongation factor activity"/>
    <property type="evidence" value="ECO:0007669"/>
    <property type="project" value="UniProtKB-KW"/>
</dbReference>
<dbReference type="AlphaFoldDB" id="A0A210QII1"/>
<dbReference type="InterPro" id="IPR050100">
    <property type="entry name" value="TRAFAC_GTPase_members"/>
</dbReference>
<dbReference type="Gene3D" id="3.40.50.300">
    <property type="entry name" value="P-loop containing nucleotide triphosphate hydrolases"/>
    <property type="match status" value="1"/>
</dbReference>
<accession>A0A210QII1</accession>
<dbReference type="InterPro" id="IPR000795">
    <property type="entry name" value="T_Tr_GTP-bd_dom"/>
</dbReference>
<evidence type="ECO:0000256" key="1">
    <source>
        <dbReference type="ARBA" id="ARBA00022741"/>
    </source>
</evidence>
<dbReference type="InterPro" id="IPR027417">
    <property type="entry name" value="P-loop_NTPase"/>
</dbReference>
<protein>
    <submittedName>
        <fullName evidence="4">Elongation factor 1-alpha 2</fullName>
    </submittedName>
</protein>
<dbReference type="Pfam" id="PF00009">
    <property type="entry name" value="GTP_EFTU"/>
    <property type="match status" value="1"/>
</dbReference>
<evidence type="ECO:0000313" key="4">
    <source>
        <dbReference type="EMBL" id="OWF48550.1"/>
    </source>
</evidence>
<dbReference type="PRINTS" id="PR00315">
    <property type="entry name" value="ELONGATNFCT"/>
</dbReference>
<sequence>MDKRKSEISIVVIGNVGSGKSTTAGHLIYKGGGFDRQTIERYEKEAAESVKGSSSNKYVWLLDKIRTEPGSTTDTFKFESNKHSVTIIGAPGLFVETPLQRTYQTDCAVLVVAAGQGEFEAGFTKDGQIREQILLVHSLGVKQMIVAITKMDNTNGPYSEGRYQEVKRELSSYLKEIGYVPQEVAFVPISGLLGDNMLEPSANMTWFKNWSIERKKTQQLVKEQFLREGLRLE</sequence>
<dbReference type="STRING" id="6573.A0A210QII1"/>
<feature type="domain" description="Tr-type G" evidence="3">
    <location>
        <begin position="8"/>
        <end position="198"/>
    </location>
</feature>
<dbReference type="PANTHER" id="PTHR23115">
    <property type="entry name" value="TRANSLATION FACTOR"/>
    <property type="match status" value="1"/>
</dbReference>
<evidence type="ECO:0000313" key="5">
    <source>
        <dbReference type="Proteomes" id="UP000242188"/>
    </source>
</evidence>
<evidence type="ECO:0000259" key="3">
    <source>
        <dbReference type="Pfam" id="PF00009"/>
    </source>
</evidence>
<dbReference type="Proteomes" id="UP000242188">
    <property type="component" value="Unassembled WGS sequence"/>
</dbReference>
<keyword evidence="4" id="KW-0251">Elongation factor</keyword>
<keyword evidence="4" id="KW-0648">Protein biosynthesis</keyword>